<dbReference type="EMBL" id="VIEB01000277">
    <property type="protein sequence ID" value="TQD97232.1"/>
    <property type="molecule type" value="Genomic_DNA"/>
</dbReference>
<evidence type="ECO:0000313" key="1">
    <source>
        <dbReference type="EMBL" id="TQD97232.1"/>
    </source>
</evidence>
<dbReference type="Proteomes" id="UP000315295">
    <property type="component" value="Unassembled WGS sequence"/>
</dbReference>
<accession>A0A540MF71</accession>
<keyword evidence="2" id="KW-1185">Reference proteome</keyword>
<organism evidence="1 2">
    <name type="scientific">Malus baccata</name>
    <name type="common">Siberian crab apple</name>
    <name type="synonym">Pyrus baccata</name>
    <dbReference type="NCBI Taxonomy" id="106549"/>
    <lineage>
        <taxon>Eukaryota</taxon>
        <taxon>Viridiplantae</taxon>
        <taxon>Streptophyta</taxon>
        <taxon>Embryophyta</taxon>
        <taxon>Tracheophyta</taxon>
        <taxon>Spermatophyta</taxon>
        <taxon>Magnoliopsida</taxon>
        <taxon>eudicotyledons</taxon>
        <taxon>Gunneridae</taxon>
        <taxon>Pentapetalae</taxon>
        <taxon>rosids</taxon>
        <taxon>fabids</taxon>
        <taxon>Rosales</taxon>
        <taxon>Rosaceae</taxon>
        <taxon>Amygdaloideae</taxon>
        <taxon>Maleae</taxon>
        <taxon>Malus</taxon>
    </lineage>
</organism>
<protein>
    <submittedName>
        <fullName evidence="1">Uncharacterized protein</fullName>
    </submittedName>
</protein>
<reference evidence="1 2" key="1">
    <citation type="journal article" date="2019" name="G3 (Bethesda)">
        <title>Sequencing of a Wild Apple (Malus baccata) Genome Unravels the Differences Between Cultivated and Wild Apple Species Regarding Disease Resistance and Cold Tolerance.</title>
        <authorList>
            <person name="Chen X."/>
        </authorList>
    </citation>
    <scope>NUCLEOTIDE SEQUENCE [LARGE SCALE GENOMIC DNA]</scope>
    <source>
        <strain evidence="2">cv. Shandingzi</strain>
        <tissue evidence="1">Leaves</tissue>
    </source>
</reference>
<comment type="caution">
    <text evidence="1">The sequence shown here is derived from an EMBL/GenBank/DDBJ whole genome shotgun (WGS) entry which is preliminary data.</text>
</comment>
<gene>
    <name evidence="1" type="ORF">C1H46_017163</name>
</gene>
<proteinExistence type="predicted"/>
<evidence type="ECO:0000313" key="2">
    <source>
        <dbReference type="Proteomes" id="UP000315295"/>
    </source>
</evidence>
<sequence length="68" mass="8306">MVFVYSSFCRLVNVFGSFQEVATILEHQKHYYEELVKYDGRFKDIFEEVYDESWKQTFEDNSTWFVLS</sequence>
<dbReference type="AlphaFoldDB" id="A0A540MF71"/>
<dbReference type="STRING" id="106549.A0A540MF71"/>
<name>A0A540MF71_MALBA</name>